<evidence type="ECO:0000313" key="2">
    <source>
        <dbReference type="EMBL" id="KAJ56137.1"/>
    </source>
</evidence>
<dbReference type="PANTHER" id="PTHR33490:SF6">
    <property type="entry name" value="SLL1049 PROTEIN"/>
    <property type="match status" value="1"/>
</dbReference>
<dbReference type="InterPro" id="IPR013589">
    <property type="entry name" value="Bac_transglu_N"/>
</dbReference>
<comment type="caution">
    <text evidence="2">The sequence shown here is derived from an EMBL/GenBank/DDBJ whole genome shotgun (WGS) entry which is preliminary data.</text>
</comment>
<dbReference type="STRING" id="1454373.ACMU_10300"/>
<protein>
    <submittedName>
        <fullName evidence="2">Transglutaminase</fullName>
    </submittedName>
</protein>
<feature type="domain" description="Transglutaminase-like" evidence="1">
    <location>
        <begin position="161"/>
        <end position="225"/>
    </location>
</feature>
<proteinExistence type="predicted"/>
<dbReference type="InterPro" id="IPR038765">
    <property type="entry name" value="Papain-like_cys_pep_sf"/>
</dbReference>
<dbReference type="EMBL" id="JFKE01000003">
    <property type="protein sequence ID" value="KAJ56137.1"/>
    <property type="molecule type" value="Genomic_DNA"/>
</dbReference>
<organism evidence="2 3">
    <name type="scientific">Actibacterium mucosum KCTC 23349</name>
    <dbReference type="NCBI Taxonomy" id="1454373"/>
    <lineage>
        <taxon>Bacteria</taxon>
        <taxon>Pseudomonadati</taxon>
        <taxon>Pseudomonadota</taxon>
        <taxon>Alphaproteobacteria</taxon>
        <taxon>Rhodobacterales</taxon>
        <taxon>Roseobacteraceae</taxon>
        <taxon>Actibacterium</taxon>
    </lineage>
</organism>
<dbReference type="SUPFAM" id="SSF54001">
    <property type="entry name" value="Cysteine proteinases"/>
    <property type="match status" value="1"/>
</dbReference>
<accession>A0A037ZKQ8</accession>
<keyword evidence="3" id="KW-1185">Reference proteome</keyword>
<evidence type="ECO:0000259" key="1">
    <source>
        <dbReference type="SMART" id="SM00460"/>
    </source>
</evidence>
<gene>
    <name evidence="2" type="ORF">ACMU_10300</name>
</gene>
<dbReference type="OrthoDB" id="9804023at2"/>
<dbReference type="RefSeq" id="WP_035258363.1">
    <property type="nucleotide sequence ID" value="NZ_JFKE01000003.1"/>
</dbReference>
<dbReference type="SMART" id="SM00460">
    <property type="entry name" value="TGc"/>
    <property type="match status" value="1"/>
</dbReference>
<dbReference type="Pfam" id="PF08379">
    <property type="entry name" value="Bact_transglu_N"/>
    <property type="match status" value="1"/>
</dbReference>
<evidence type="ECO:0000313" key="3">
    <source>
        <dbReference type="Proteomes" id="UP000026249"/>
    </source>
</evidence>
<dbReference type="Pfam" id="PF01841">
    <property type="entry name" value="Transglut_core"/>
    <property type="match status" value="1"/>
</dbReference>
<sequence length="268" mass="29074">MKLGITHVTTYTYDQPVHYALQQLRLIPRSGHGQKVVEWASEIFGGTKQLSFDDQFINHTELVKVDPGATRIEIVSKGIVETEDRNGIVGDHSGFAPLWLFKAPTSMTAAGNNVRQMAANLRADAGEMGDLDRLHTMSRMIADKVAYTLGHTDSTTTAEAALSAGVGVCQDHAHIMIAVARHMGMPARYVSGYLLMDGQTAQDASHAWCEVWTAGLGWVGFDVSNGICPDARYVRVATGRDYNDAAPILGVRQGAGQENLHVALQVQQ</sequence>
<dbReference type="AlphaFoldDB" id="A0A037ZKQ8"/>
<reference evidence="2 3" key="1">
    <citation type="submission" date="2014-03" db="EMBL/GenBank/DDBJ databases">
        <title>Draft Genome Sequence of Actibacterium mucosum KCTC 23349, a Marine Alphaproteobacterium with Complex Ionic Requirements Isolated from Mediterranean Seawater at Malvarrosa Beach, Valencia, Spain.</title>
        <authorList>
            <person name="Arahal D.R."/>
            <person name="Shao Z."/>
            <person name="Lai Q."/>
            <person name="Pujalte M.J."/>
        </authorList>
    </citation>
    <scope>NUCLEOTIDE SEQUENCE [LARGE SCALE GENOMIC DNA]</scope>
    <source>
        <strain evidence="2 3">KCTC 23349</strain>
    </source>
</reference>
<dbReference type="Proteomes" id="UP000026249">
    <property type="component" value="Unassembled WGS sequence"/>
</dbReference>
<dbReference type="Gene3D" id="3.10.620.30">
    <property type="match status" value="1"/>
</dbReference>
<dbReference type="InterPro" id="IPR002931">
    <property type="entry name" value="Transglutaminase-like"/>
</dbReference>
<dbReference type="PANTHER" id="PTHR33490">
    <property type="entry name" value="BLR5614 PROTEIN-RELATED"/>
    <property type="match status" value="1"/>
</dbReference>
<name>A0A037ZKQ8_9RHOB</name>